<dbReference type="AlphaFoldDB" id="G2ECX6"/>
<dbReference type="InterPro" id="IPR038081">
    <property type="entry name" value="CalX-like_sf"/>
</dbReference>
<dbReference type="STRING" id="1046627.BZARG_1246"/>
<dbReference type="GO" id="GO:0006508">
    <property type="term" value="P:proteolysis"/>
    <property type="evidence" value="ECO:0007669"/>
    <property type="project" value="UniProtKB-KW"/>
</dbReference>
<dbReference type="Pfam" id="PF18962">
    <property type="entry name" value="Por_Secre_tail"/>
    <property type="match status" value="1"/>
</dbReference>
<name>G2ECX6_9FLAO</name>
<dbReference type="InterPro" id="IPR024079">
    <property type="entry name" value="MetalloPept_cat_dom_sf"/>
</dbReference>
<evidence type="ECO:0000259" key="10">
    <source>
        <dbReference type="Pfam" id="PF18962"/>
    </source>
</evidence>
<dbReference type="NCBIfam" id="NF038128">
    <property type="entry name" value="choice_anch_J"/>
    <property type="match status" value="1"/>
</dbReference>
<dbReference type="CDD" id="cd04275">
    <property type="entry name" value="ZnMc_pappalysin_like"/>
    <property type="match status" value="1"/>
</dbReference>
<keyword evidence="4" id="KW-0732">Signal</keyword>
<gene>
    <name evidence="11" type="ORF">BZARG_1246</name>
</gene>
<evidence type="ECO:0000256" key="7">
    <source>
        <dbReference type="ARBA" id="ARBA00023049"/>
    </source>
</evidence>
<evidence type="ECO:0000256" key="3">
    <source>
        <dbReference type="ARBA" id="ARBA00022723"/>
    </source>
</evidence>
<keyword evidence="3" id="KW-0479">Metal-binding</keyword>
<dbReference type="SUPFAM" id="SSF55486">
    <property type="entry name" value="Metalloproteases ('zincins'), catalytic domain"/>
    <property type="match status" value="1"/>
</dbReference>
<dbReference type="EMBL" id="AFXZ01000019">
    <property type="protein sequence ID" value="EGV43802.2"/>
    <property type="molecule type" value="Genomic_DNA"/>
</dbReference>
<dbReference type="Gene3D" id="2.60.120.200">
    <property type="match status" value="1"/>
</dbReference>
<dbReference type="eggNOG" id="COG3291">
    <property type="taxonomic scope" value="Bacteria"/>
</dbReference>
<evidence type="ECO:0000256" key="1">
    <source>
        <dbReference type="ARBA" id="ARBA00008721"/>
    </source>
</evidence>
<proteinExistence type="inferred from homology"/>
<reference evidence="11 12" key="1">
    <citation type="journal article" date="2008" name="Int. J. Syst. Evol. Microbiol.">
        <title>Bizionia argentinensis sp. nov., isolated from surface marine water in Antarctica.</title>
        <authorList>
            <person name="Bercovich A."/>
            <person name="Vazquez S.C."/>
            <person name="Yankilevich P."/>
            <person name="Coria S.H."/>
            <person name="Foti M."/>
            <person name="Hernandez E."/>
            <person name="Vidal A."/>
            <person name="Ruberto L."/>
            <person name="Melo C."/>
            <person name="Marenssi S."/>
            <person name="Criscuolo M."/>
            <person name="Memoli M."/>
            <person name="Arguelles M."/>
            <person name="Mac Cormack W.P."/>
        </authorList>
    </citation>
    <scope>NUCLEOTIDE SEQUENCE [LARGE SCALE GENOMIC DNA]</scope>
    <source>
        <strain evidence="11 12">JUB59</strain>
    </source>
</reference>
<evidence type="ECO:0000313" key="11">
    <source>
        <dbReference type="EMBL" id="EGV43802.2"/>
    </source>
</evidence>
<dbReference type="Pfam" id="PF05572">
    <property type="entry name" value="Peptidase_M43"/>
    <property type="match status" value="1"/>
</dbReference>
<evidence type="ECO:0000256" key="8">
    <source>
        <dbReference type="ARBA" id="ARBA00023157"/>
    </source>
</evidence>
<dbReference type="GO" id="GO:0008237">
    <property type="term" value="F:metallopeptidase activity"/>
    <property type="evidence" value="ECO:0007669"/>
    <property type="project" value="UniProtKB-KW"/>
</dbReference>
<dbReference type="eggNOG" id="COG3227">
    <property type="taxonomic scope" value="Bacteria"/>
</dbReference>
<keyword evidence="12" id="KW-1185">Reference proteome</keyword>
<accession>G2ECX6</accession>
<dbReference type="Gene3D" id="3.40.390.10">
    <property type="entry name" value="Collagenase (Catalytic Domain)"/>
    <property type="match status" value="1"/>
</dbReference>
<keyword evidence="7" id="KW-0482">Metalloprotease</keyword>
<dbReference type="PANTHER" id="PTHR47466:SF1">
    <property type="entry name" value="METALLOPROTEASE MEP1 (AFU_ORTHOLOGUE AFUA_1G07730)-RELATED"/>
    <property type="match status" value="1"/>
</dbReference>
<dbReference type="InterPro" id="IPR008754">
    <property type="entry name" value="Peptidase_M43"/>
</dbReference>
<dbReference type="GO" id="GO:0046872">
    <property type="term" value="F:metal ion binding"/>
    <property type="evidence" value="ECO:0007669"/>
    <property type="project" value="UniProtKB-KW"/>
</dbReference>
<organism evidence="11 12">
    <name type="scientific">Bizionia argentinensis JUB59</name>
    <dbReference type="NCBI Taxonomy" id="1046627"/>
    <lineage>
        <taxon>Bacteria</taxon>
        <taxon>Pseudomonadati</taxon>
        <taxon>Bacteroidota</taxon>
        <taxon>Flavobacteriia</taxon>
        <taxon>Flavobacteriales</taxon>
        <taxon>Flavobacteriaceae</taxon>
        <taxon>Bizionia</taxon>
    </lineage>
</organism>
<keyword evidence="8" id="KW-1015">Disulfide bond</keyword>
<feature type="domain" description="Secretion system C-terminal sorting" evidence="10">
    <location>
        <begin position="862"/>
        <end position="927"/>
    </location>
</feature>
<dbReference type="Gene3D" id="2.60.40.2030">
    <property type="match status" value="1"/>
</dbReference>
<dbReference type="SUPFAM" id="SSF141072">
    <property type="entry name" value="CalX-like"/>
    <property type="match status" value="1"/>
</dbReference>
<keyword evidence="5" id="KW-0378">Hydrolase</keyword>
<evidence type="ECO:0000259" key="9">
    <source>
        <dbReference type="Pfam" id="PF05572"/>
    </source>
</evidence>
<evidence type="ECO:0000256" key="4">
    <source>
        <dbReference type="ARBA" id="ARBA00022729"/>
    </source>
</evidence>
<sequence>MLIMKQNNFLLFWLILLFIGGSNLYAQQNPNFKSIPEGPLQLTVENQRHLAETGYVRCATVEVEELRRQNNPNIQSKEDFENWLAPLAEARKQRIASARTNGTHRGAIINIPIIFHVLAGSPGDVHDISAEKIQAQIDQLNLDFNNLSGSTHPAAASAEINFIPAVVDPDGNILPEPGIDRQYGYTGALETAQLDNSIKPATIWDRSLYANIWTANLEDTLLGYAQFPSNSTLPGMDANNGSALTDGVVVLSGSVGSLINEGTATPYNKGRTLTHEMGHWLGLRHIWGDTSNCTNDDYCADTPDSNASNSGCPTIDRCSADGLGPDMVENYMDYTNDACMNIFTADQVNRIITVLENADGISNLQNSTTGNPEPIIAFRTPILNEMEGTGCNYRDLDIPIQIGKAPSADATITFTLSGTATNMTDFELVTPTVTFTAGSNDIQTLTLRVFEDSFIEDDETIIVYMTLATSGDAELATNGSQTLTYTIVNDDTAPTLNSLVNVFSDGFETYNDFASNPVGGWTMKDMDGSTTYGISNTTFPNQSYTGTFIVFNPSLTSPSLVGENLDTHSGSKGYYCFAATTPDNNDYIFTPQILLDGIDSELKFWARSATAEYGLERFRVGVSTTDTNPDNFTYLTASPYAEAPDTWTEFTYDLSAYNGQDVYITIHVLSSDAFAFMLDDVSVTTYKSTTAQTAVNPGASARMQLSGVVDVYSYDNTSGNIMARLENNDSFDYGCLDISVIREGSGSQVFVNTNLTEFAMDKVFNITTENANTNGDITISFYFTKAEIAGWETATGKNRTELYIFREVNGTVEETIAATVGNFGDDIVTLKANFTDLNGTFYFGPLNASSSLQNDGANNFSVYPNPASNQLTIKAHNILPDSYTVYNILGQVVLSNEINNGSDLSINTSYLSKGMYFIKLYQASNQVSIPFIKK</sequence>
<evidence type="ECO:0000313" key="12">
    <source>
        <dbReference type="Proteomes" id="UP000003730"/>
    </source>
</evidence>
<dbReference type="PANTHER" id="PTHR47466">
    <property type="match status" value="1"/>
</dbReference>
<evidence type="ECO:0000256" key="6">
    <source>
        <dbReference type="ARBA" id="ARBA00022833"/>
    </source>
</evidence>
<comment type="caution">
    <text evidence="11">The sequence shown here is derived from an EMBL/GenBank/DDBJ whole genome shotgun (WGS) entry which is preliminary data.</text>
</comment>
<keyword evidence="2" id="KW-0645">Protease</keyword>
<comment type="similarity">
    <text evidence="1">Belongs to the peptidase M43B family.</text>
</comment>
<dbReference type="eggNOG" id="COG1572">
    <property type="taxonomic scope" value="Bacteria"/>
</dbReference>
<protein>
    <submittedName>
        <fullName evidence="11">T9SS type A sorting domain-containing protein</fullName>
    </submittedName>
</protein>
<dbReference type="InterPro" id="IPR026444">
    <property type="entry name" value="Secre_tail"/>
</dbReference>
<keyword evidence="6" id="KW-0862">Zinc</keyword>
<feature type="domain" description="Peptidase M43 pregnancy-associated plasma-A" evidence="9">
    <location>
        <begin position="201"/>
        <end position="356"/>
    </location>
</feature>
<dbReference type="Proteomes" id="UP000003730">
    <property type="component" value="Unassembled WGS sequence"/>
</dbReference>
<evidence type="ECO:0000256" key="2">
    <source>
        <dbReference type="ARBA" id="ARBA00022670"/>
    </source>
</evidence>
<dbReference type="PATRIC" id="fig|1046627.3.peg.1378"/>
<evidence type="ECO:0000256" key="5">
    <source>
        <dbReference type="ARBA" id="ARBA00022801"/>
    </source>
</evidence>
<dbReference type="NCBIfam" id="TIGR04183">
    <property type="entry name" value="Por_Secre_tail"/>
    <property type="match status" value="1"/>
</dbReference>